<reference evidence="2" key="1">
    <citation type="submission" date="2020-08" db="EMBL/GenBank/DDBJ databases">
        <title>Multicomponent nature underlies the extraordinary mechanical properties of spider dragline silk.</title>
        <authorList>
            <person name="Kono N."/>
            <person name="Nakamura H."/>
            <person name="Mori M."/>
            <person name="Yoshida Y."/>
            <person name="Ohtoshi R."/>
            <person name="Malay A.D."/>
            <person name="Moran D.A.P."/>
            <person name="Tomita M."/>
            <person name="Numata K."/>
            <person name="Arakawa K."/>
        </authorList>
    </citation>
    <scope>NUCLEOTIDE SEQUENCE</scope>
</reference>
<dbReference type="EMBL" id="BMAW01082967">
    <property type="protein sequence ID" value="GFU31568.1"/>
    <property type="molecule type" value="Genomic_DNA"/>
</dbReference>
<name>A0A8X6UPZ7_NEPPI</name>
<gene>
    <name evidence="2" type="ORF">NPIL_409261</name>
</gene>
<comment type="caution">
    <text evidence="2">The sequence shown here is derived from an EMBL/GenBank/DDBJ whole genome shotgun (WGS) entry which is preliminary data.</text>
</comment>
<organism evidence="2 3">
    <name type="scientific">Nephila pilipes</name>
    <name type="common">Giant wood spider</name>
    <name type="synonym">Nephila maculata</name>
    <dbReference type="NCBI Taxonomy" id="299642"/>
    <lineage>
        <taxon>Eukaryota</taxon>
        <taxon>Metazoa</taxon>
        <taxon>Ecdysozoa</taxon>
        <taxon>Arthropoda</taxon>
        <taxon>Chelicerata</taxon>
        <taxon>Arachnida</taxon>
        <taxon>Araneae</taxon>
        <taxon>Araneomorphae</taxon>
        <taxon>Entelegynae</taxon>
        <taxon>Araneoidea</taxon>
        <taxon>Nephilidae</taxon>
        <taxon>Nephila</taxon>
    </lineage>
</organism>
<evidence type="ECO:0000313" key="2">
    <source>
        <dbReference type="EMBL" id="GFU31568.1"/>
    </source>
</evidence>
<evidence type="ECO:0000313" key="3">
    <source>
        <dbReference type="Proteomes" id="UP000887013"/>
    </source>
</evidence>
<dbReference type="Proteomes" id="UP000887013">
    <property type="component" value="Unassembled WGS sequence"/>
</dbReference>
<sequence length="169" mass="19034">MDDQIVKIEVDDSNECNAQNNGSDSETMRIRDTILPPIPAIITTVPEESPNSSRSTVTFRRLDSNIGAQNGIHIAFATPEKRCTVIQSKRFKVQKVNARNHGTPRLPRSERNSQPQPAPEVTQEENEMDIFVKSVKLHLMKLPTKAALECQKTIMNILIDKRLETPNSM</sequence>
<dbReference type="AlphaFoldDB" id="A0A8X6UPZ7"/>
<evidence type="ECO:0000256" key="1">
    <source>
        <dbReference type="SAM" id="MobiDB-lite"/>
    </source>
</evidence>
<accession>A0A8X6UPZ7</accession>
<feature type="region of interest" description="Disordered" evidence="1">
    <location>
        <begin position="96"/>
        <end position="126"/>
    </location>
</feature>
<evidence type="ECO:0008006" key="4">
    <source>
        <dbReference type="Google" id="ProtNLM"/>
    </source>
</evidence>
<proteinExistence type="predicted"/>
<keyword evidence="3" id="KW-1185">Reference proteome</keyword>
<protein>
    <recommendedName>
        <fullName evidence="4">BESS domain-containing protein</fullName>
    </recommendedName>
</protein>